<evidence type="ECO:0000256" key="4">
    <source>
        <dbReference type="ARBA" id="ARBA00023136"/>
    </source>
</evidence>
<gene>
    <name evidence="8" type="ORF">D7V88_34340</name>
</gene>
<feature type="compositionally biased region" description="Low complexity" evidence="7">
    <location>
        <begin position="107"/>
        <end position="125"/>
    </location>
</feature>
<dbReference type="GO" id="GO:1990281">
    <property type="term" value="C:efflux pump complex"/>
    <property type="evidence" value="ECO:0007669"/>
    <property type="project" value="TreeGrafter"/>
</dbReference>
<dbReference type="SUPFAM" id="SSF56954">
    <property type="entry name" value="Outer membrane efflux proteins (OEP)"/>
    <property type="match status" value="1"/>
</dbReference>
<dbReference type="Gene3D" id="1.20.1600.10">
    <property type="entry name" value="Outer membrane efflux proteins (OEP)"/>
    <property type="match status" value="1"/>
</dbReference>
<dbReference type="AlphaFoldDB" id="A0A3A8HUJ8"/>
<dbReference type="RefSeq" id="WP_120544833.1">
    <property type="nucleotide sequence ID" value="NZ_RAVZ01000354.1"/>
</dbReference>
<feature type="compositionally biased region" description="Gly residues" evidence="7">
    <location>
        <begin position="143"/>
        <end position="158"/>
    </location>
</feature>
<keyword evidence="2" id="KW-1134">Transmembrane beta strand</keyword>
<dbReference type="EMBL" id="RAVZ01000354">
    <property type="protein sequence ID" value="RKG74879.1"/>
    <property type="molecule type" value="Genomic_DNA"/>
</dbReference>
<dbReference type="OrthoDB" id="9765575at2"/>
<evidence type="ECO:0000256" key="1">
    <source>
        <dbReference type="ARBA" id="ARBA00004442"/>
    </source>
</evidence>
<evidence type="ECO:0000256" key="5">
    <source>
        <dbReference type="ARBA" id="ARBA00023237"/>
    </source>
</evidence>
<keyword evidence="4" id="KW-0472">Membrane</keyword>
<organism evidence="8 9">
    <name type="scientific">Corallococcus terminator</name>
    <dbReference type="NCBI Taxonomy" id="2316733"/>
    <lineage>
        <taxon>Bacteria</taxon>
        <taxon>Pseudomonadati</taxon>
        <taxon>Myxococcota</taxon>
        <taxon>Myxococcia</taxon>
        <taxon>Myxococcales</taxon>
        <taxon>Cystobacterineae</taxon>
        <taxon>Myxococcaceae</taxon>
        <taxon>Corallococcus</taxon>
    </lineage>
</organism>
<reference evidence="9" key="1">
    <citation type="submission" date="2018-09" db="EMBL/GenBank/DDBJ databases">
        <authorList>
            <person name="Livingstone P.G."/>
            <person name="Whitworth D.E."/>
        </authorList>
    </citation>
    <scope>NUCLEOTIDE SEQUENCE [LARGE SCALE GENOMIC DNA]</scope>
    <source>
        <strain evidence="9">CA054A</strain>
    </source>
</reference>
<protein>
    <submittedName>
        <fullName evidence="8">Transporter</fullName>
    </submittedName>
</protein>
<proteinExistence type="predicted"/>
<keyword evidence="9" id="KW-1185">Reference proteome</keyword>
<dbReference type="InterPro" id="IPR051906">
    <property type="entry name" value="TolC-like"/>
</dbReference>
<accession>A0A3A8HUJ8</accession>
<feature type="coiled-coil region" evidence="6">
    <location>
        <begin position="331"/>
        <end position="361"/>
    </location>
</feature>
<evidence type="ECO:0000256" key="6">
    <source>
        <dbReference type="SAM" id="Coils"/>
    </source>
</evidence>
<evidence type="ECO:0000313" key="8">
    <source>
        <dbReference type="EMBL" id="RKG74879.1"/>
    </source>
</evidence>
<dbReference type="GO" id="GO:0015288">
    <property type="term" value="F:porin activity"/>
    <property type="evidence" value="ECO:0007669"/>
    <property type="project" value="TreeGrafter"/>
</dbReference>
<keyword evidence="5" id="KW-0998">Cell outer membrane</keyword>
<evidence type="ECO:0000256" key="3">
    <source>
        <dbReference type="ARBA" id="ARBA00022692"/>
    </source>
</evidence>
<feature type="compositionally biased region" description="Low complexity" evidence="7">
    <location>
        <begin position="29"/>
        <end position="53"/>
    </location>
</feature>
<dbReference type="PANTHER" id="PTHR30026">
    <property type="entry name" value="OUTER MEMBRANE PROTEIN TOLC"/>
    <property type="match status" value="1"/>
</dbReference>
<feature type="region of interest" description="Disordered" evidence="7">
    <location>
        <begin position="21"/>
        <end position="194"/>
    </location>
</feature>
<feature type="compositionally biased region" description="Low complexity" evidence="7">
    <location>
        <begin position="133"/>
        <end position="142"/>
    </location>
</feature>
<sequence length="628" mass="64682">MGRDVGRVVAVAMMLTGGVSGAQISPTIAPSNAPGTGAPGTAAPSPGSLSPATIPSPGASGSQGTPGMPGSSGTGSSSGSPASGTGSMLPPGPTPVNMGPAAEAGNAAQSATTSAPKTSTTMQGTPGAGAPPGAGVPPTTGAPGTGVPGVGRTPGAGAGANIPGADVPGNGSPGDSVPMTGKAPGAVAGTKPPKGPITLAELVERARTQDARVAEASAELRKFQALHQQAKWAWFPRFEITLGAGGPVPEARNDGLGGPPTTEASLEGDWNFGKVGVTVFSTGNAVLPLYTFGKLSALEKAGEQGPIVGAALRERVRAEAGFQAAQAYYGYQLARTGLKQLEDVAKRLKDAGDRIDALLKEDSDQVAKLDTYKLGYFRQLVEGQRASALQGEQFALTAIRLLASAAPDEQVEVVEEELPLREDVTVPDLETALKQASERRPELKAISAGIIAREQEVLIRERSYYPDLGLAGFYDIRWTSSATRQRSPFAYDPYNDRTVGLGLVVRGTFDIPIKDAQLDQARAELDKLRAQEQTLKAGIQLEVTQVQSQLVAAYSRAKSFTEAEKNAKRWATAAYAAFDLGTGDTRELVDSFTALAQASAERGKSWFDVRVGLASLARVTGAVPASDE</sequence>
<feature type="coiled-coil region" evidence="6">
    <location>
        <begin position="511"/>
        <end position="538"/>
    </location>
</feature>
<evidence type="ECO:0000256" key="7">
    <source>
        <dbReference type="SAM" id="MobiDB-lite"/>
    </source>
</evidence>
<dbReference type="GO" id="GO:0015562">
    <property type="term" value="F:efflux transmembrane transporter activity"/>
    <property type="evidence" value="ECO:0007669"/>
    <property type="project" value="InterPro"/>
</dbReference>
<name>A0A3A8HUJ8_9BACT</name>
<evidence type="ECO:0000313" key="9">
    <source>
        <dbReference type="Proteomes" id="UP000268094"/>
    </source>
</evidence>
<dbReference type="GO" id="GO:0009279">
    <property type="term" value="C:cell outer membrane"/>
    <property type="evidence" value="ECO:0007669"/>
    <property type="project" value="UniProtKB-SubCell"/>
</dbReference>
<dbReference type="PANTHER" id="PTHR30026:SF13">
    <property type="entry name" value="MEMBRANE EFFLUX PROTEIN, PUTATIVE-RELATED"/>
    <property type="match status" value="1"/>
</dbReference>
<keyword evidence="3" id="KW-0812">Transmembrane</keyword>
<comment type="subcellular location">
    <subcellularLocation>
        <location evidence="1">Cell outer membrane</location>
    </subcellularLocation>
</comment>
<comment type="caution">
    <text evidence="8">The sequence shown here is derived from an EMBL/GenBank/DDBJ whole genome shotgun (WGS) entry which is preliminary data.</text>
</comment>
<keyword evidence="6" id="KW-0175">Coiled coil</keyword>
<dbReference type="Proteomes" id="UP000268094">
    <property type="component" value="Unassembled WGS sequence"/>
</dbReference>
<feature type="compositionally biased region" description="Low complexity" evidence="7">
    <location>
        <begin position="60"/>
        <end position="87"/>
    </location>
</feature>
<evidence type="ECO:0000256" key="2">
    <source>
        <dbReference type="ARBA" id="ARBA00022452"/>
    </source>
</evidence>